<dbReference type="EMBL" id="CP108164">
    <property type="protein sequence ID" value="WTQ80076.1"/>
    <property type="molecule type" value="Genomic_DNA"/>
</dbReference>
<evidence type="ECO:0000313" key="4">
    <source>
        <dbReference type="Proteomes" id="UP001622557"/>
    </source>
</evidence>
<gene>
    <name evidence="3" type="ORF">OG350_07005</name>
</gene>
<proteinExistence type="predicted"/>
<keyword evidence="2" id="KW-1133">Transmembrane helix</keyword>
<evidence type="ECO:0000256" key="2">
    <source>
        <dbReference type="SAM" id="Phobius"/>
    </source>
</evidence>
<feature type="transmembrane region" description="Helical" evidence="2">
    <location>
        <begin position="107"/>
        <end position="131"/>
    </location>
</feature>
<reference evidence="3 4" key="1">
    <citation type="submission" date="2022-10" db="EMBL/GenBank/DDBJ databases">
        <title>The complete genomes of actinobacterial strains from the NBC collection.</title>
        <authorList>
            <person name="Joergensen T.S."/>
            <person name="Alvarez Arevalo M."/>
            <person name="Sterndorff E.B."/>
            <person name="Faurdal D."/>
            <person name="Vuksanovic O."/>
            <person name="Mourched A.-S."/>
            <person name="Charusanti P."/>
            <person name="Shaw S."/>
            <person name="Blin K."/>
            <person name="Weber T."/>
        </authorList>
    </citation>
    <scope>NUCLEOTIDE SEQUENCE [LARGE SCALE GENOMIC DNA]</scope>
    <source>
        <strain evidence="3 4">NBC_00156</strain>
    </source>
</reference>
<dbReference type="Proteomes" id="UP001622557">
    <property type="component" value="Chromosome"/>
</dbReference>
<keyword evidence="2" id="KW-0472">Membrane</keyword>
<feature type="compositionally biased region" description="Basic and acidic residues" evidence="1">
    <location>
        <begin position="193"/>
        <end position="202"/>
    </location>
</feature>
<dbReference type="RefSeq" id="WP_405446065.1">
    <property type="nucleotide sequence ID" value="NZ_CP108164.1"/>
</dbReference>
<protein>
    <submittedName>
        <fullName evidence="3">TMEM134 family protein</fullName>
    </submittedName>
</protein>
<feature type="region of interest" description="Disordered" evidence="1">
    <location>
        <begin position="193"/>
        <end position="215"/>
    </location>
</feature>
<evidence type="ECO:0000313" key="3">
    <source>
        <dbReference type="EMBL" id="WTQ80076.1"/>
    </source>
</evidence>
<feature type="transmembrane region" description="Helical" evidence="2">
    <location>
        <begin position="20"/>
        <end position="46"/>
    </location>
</feature>
<keyword evidence="2" id="KW-0812">Transmembrane</keyword>
<evidence type="ECO:0000256" key="1">
    <source>
        <dbReference type="SAM" id="MobiDB-lite"/>
    </source>
</evidence>
<dbReference type="GeneID" id="97280159"/>
<sequence>MSPSPHIEFGNRLLTGALCAVFGWLVVAARFLAAALLPATATATWARVRRLDHEVSGPADPPRRAVALSRLLLAGTAVLLVVGIAVTGSGPHAGDSSDVKRMPFDRAGVTVVHGVIAAGCLVPGGLLFAALPGGSPARRRTGVFLAVFGAQGAVGVFQSPTSLPSVAVVLPLCGSALVRAGAVRVACAVREQRPAGPADDRPAPQFARPTTAAGA</sequence>
<keyword evidence="4" id="KW-1185">Reference proteome</keyword>
<feature type="transmembrane region" description="Helical" evidence="2">
    <location>
        <begin position="67"/>
        <end position="87"/>
    </location>
</feature>
<name>A0ABZ1KL49_STRAH</name>
<accession>A0ABZ1KL49</accession>
<organism evidence="3 4">
    <name type="scientific">Streptomyces achromogenes</name>
    <dbReference type="NCBI Taxonomy" id="67255"/>
    <lineage>
        <taxon>Bacteria</taxon>
        <taxon>Bacillati</taxon>
        <taxon>Actinomycetota</taxon>
        <taxon>Actinomycetes</taxon>
        <taxon>Kitasatosporales</taxon>
        <taxon>Streptomycetaceae</taxon>
        <taxon>Streptomyces</taxon>
    </lineage>
</organism>